<feature type="compositionally biased region" description="Low complexity" evidence="1">
    <location>
        <begin position="767"/>
        <end position="784"/>
    </location>
</feature>
<reference evidence="2 3" key="1">
    <citation type="submission" date="2023-05" db="EMBL/GenBank/DDBJ databases">
        <title>A 100% complete, gapless, phased diploid assembly of the Scenedesmus obliquus UTEX 3031 genome.</title>
        <authorList>
            <person name="Biondi T.C."/>
            <person name="Hanschen E.R."/>
            <person name="Kwon T."/>
            <person name="Eng W."/>
            <person name="Kruse C.P.S."/>
            <person name="Koehler S.I."/>
            <person name="Kunde Y."/>
            <person name="Gleasner C.D."/>
            <person name="You Mak K.T."/>
            <person name="Polle J."/>
            <person name="Hovde B.T."/>
            <person name="Starkenburg S.R."/>
        </authorList>
    </citation>
    <scope>NUCLEOTIDE SEQUENCE [LARGE SCALE GENOMIC DNA]</scope>
    <source>
        <strain evidence="2 3">DOE0152z</strain>
    </source>
</reference>
<feature type="compositionally biased region" description="Low complexity" evidence="1">
    <location>
        <begin position="1685"/>
        <end position="1695"/>
    </location>
</feature>
<feature type="compositionally biased region" description="Polar residues" evidence="1">
    <location>
        <begin position="577"/>
        <end position="586"/>
    </location>
</feature>
<keyword evidence="3" id="KW-1185">Reference proteome</keyword>
<sequence length="2290" mass="237210">MEAVQVVCPSGLFPLPARCNIHGPSLSASGAVHSSRDAQAAAAADNQHQLLEQLQGYCDRANTLLALISVQRAQGSACHGTELQELMDDASACIQQALQQAAAAKQPLLLTSSQHTSCFCHLLEQLHLLDVLSASVAAEDQAQQQRTEQQQQQDEQRQWYKVPRLPAQLAGTFLSRLEQQLQAVPGIDVALAPLVMFCQQNQAAASKLTAQLAGGSTGTGSSTGSGGKPEAIDVSCLSSIQEQHTAARALPLLLRLYFNSNGRAETIAAGKPELLNNKSLERCLAVLAAKPVVPGYADMHVSLTSELETCQPLQELLATRKLKLLPAAPWQLDGKSAAKLNQSYSLQPKVLPLLQQHDELCDLLSQLALEVKQAVAVDRDIEVKAFSDAEKLVDGSITFVHAAKNALLELDAWRLSHGGGAKQWKHPQQHHDADGTAMQSCDRFALHDEDVVPFMDVLGATKGLTGLLTDSSSWLEQLLQDSSSGCGSSHSSGLGLSEPREQQSSSRSALQLGLKGLQLQIGDEESSFSRAGEEGIDTSGFSSMCSLSMAFQRPPDLPWEVSPQEGAAAAAAASSAGDGTSGNSPRSVAAAAAQFESRIAQQTSRRSSRLSSNQAVVGVGAATPLPASPRLLAGEELDLVDGTEFELAEASSDGALGPVPSSPRSARRFHFFKFRSILQHHEKLSTQALADAAAAAAALEAAAAKEGDGEAAASGTSARIRAVLSMRRRTAAASAVSAAGAAADGADAADAEEAAAHAADLASGPAAAGEAGAASGSALPGASPRGSQVGEAYDAADVPASTHGAADVADQPSKQGRIGGLMSRAASRMMSLSSRASREPAAAAARGAGASSSQQARQGFKGLNFTAKLKKAMVDRRGPAEVAIDGIVLPTLQLDAVPPLACLLQLRVLLEQLMHEIKTETKKHLMIQLQMAAAAAAGGSSAKPDASIARPLRQHLVPAAYEHFKRIAAHQTVTSEVLNSCGARSLQPVQPLYFDALLREPCPVVLQGDYAAVTRAAEGQLAQPGAFLKKDAAAVVARARVSSPSAVVEVQLQAAILQRTHQLVSQYAPLPCSWPQLWERADAADVADSVCDSACAQAIAGGVLAMLNTAVYDSEARVLLPAAADAATAAAGLPAAGVLGEVSAALRPLGSFFGRQHLQALLGLAGPAGQAHLLEGLMDKLDEEQGCLLDQLQVMQQQLPPALLQLPPAERYHSAGTVLQFYQQQLSSALSDPDGSCSAALACLQRIGNCLALLHLLTMQQSVQATPAFMQVAPLLGIIGRPLSDAAAAAECFEYEGAADPPTVQTAGGLASRSCAAGLLMPEVEQLLPSESARHAHEMQTQKELQQEQAWRQLAAQHGQPFDESLLKPGGQLARHRIWQASHFQRLLLGPDAEKVRGSALLLTQTAELRAWRAAQAQECMGPCMERLRRWAGVLQRQLQGLAGEACESEEAAVVQLATPGVQGSNDAATAAAAGQQQYLGSLAGNLPVDDDVRASLAGEVAAGAVAGIGVRENTLYGAAMTPPESPYKEQQEQMAALNQQRDENAADCSAQADDAAAQQQQQRGALSGSQRGVSSRQVLLQVAEGQQEQQAAADAREAEKAKQQRSAGMAAGSGRSSRCQSPSGLQRSSLPGTLEDAAGSEDDTATGSSRTASSRAIGSNRSQFSGASSCPTSSRRRGEEPNRQQQQQAGSSSSEADEASKTGRGDVEADGSYPAPNVNDLLFESTCCELVRVKDENDVLRSELEMLKNQLQNRDTSLALLSGNLFTPRPSERGSTEQRPPTGPAGLGLSPEPSDLRIESSKISMRAQQPSPLPPTLSTCGDEEDSDSSSDDSSSTADDGSNEDMAGGGYGDGPLLASAVLLQLAGQARKHALLDATSRIAHWVEYDAVKVSGAAGADSTAEAGAAAGGGAAGGTAADGSGAATPQLPGGLQTPGGISASAASSIALPKPRSKKRQEEEAEEEAQMLKQQAAEQLLLQRLAAAARQAERVAKDGASLAERFAPAVPAHNQHVQVKVHRVDKAALLAQREASAAGASPNVNAPNAAAAELGRGSRFSSMAGAGASAGFSQPGTPPAQEYAVLAVPVQQELLQFAPHVRPWAGLTPSHWPIQSHPSLPMQRPRPLLLPAAGGKAGAARAGVAAGGVVGPAGRLLPGVGVGANAGLVAAARAVHAREALLATMPRTAVYSFSVMSDHNRSGRMDDGYSKAPSTADLDNLEDISPRKAGRHTSAAAAAAAARLGGMGAAGVADQSGGYSASEASSPSKSPTRSPSKRQQAVAHAGGLLASLVG</sequence>
<evidence type="ECO:0000313" key="2">
    <source>
        <dbReference type="EMBL" id="WIA15231.1"/>
    </source>
</evidence>
<feature type="compositionally biased region" description="Low complexity" evidence="1">
    <location>
        <begin position="1646"/>
        <end position="1660"/>
    </location>
</feature>
<feature type="compositionally biased region" description="Polar residues" evidence="1">
    <location>
        <begin position="1620"/>
        <end position="1632"/>
    </location>
</feature>
<proteinExistence type="predicted"/>
<feature type="region of interest" description="Disordered" evidence="1">
    <location>
        <begin position="486"/>
        <end position="509"/>
    </location>
</feature>
<feature type="compositionally biased region" description="Low complexity" evidence="1">
    <location>
        <begin position="1605"/>
        <end position="1619"/>
    </location>
</feature>
<feature type="region of interest" description="Disordered" evidence="1">
    <location>
        <begin position="2245"/>
        <end position="2290"/>
    </location>
</feature>
<gene>
    <name evidence="2" type="ORF">OEZ85_001907</name>
</gene>
<feature type="compositionally biased region" description="Acidic residues" evidence="1">
    <location>
        <begin position="1822"/>
        <end position="1831"/>
    </location>
</feature>
<feature type="compositionally biased region" description="Low complexity" evidence="1">
    <location>
        <begin position="1547"/>
        <end position="1573"/>
    </location>
</feature>
<feature type="compositionally biased region" description="Polar residues" evidence="1">
    <location>
        <begin position="1661"/>
        <end position="1674"/>
    </location>
</feature>
<dbReference type="InterPro" id="IPR008081">
    <property type="entry name" value="Cytoplasmic_FMR1-int"/>
</dbReference>
<feature type="compositionally biased region" description="Low complexity" evidence="1">
    <location>
        <begin position="1915"/>
        <end position="1947"/>
    </location>
</feature>
<feature type="region of interest" description="Disordered" evidence="1">
    <location>
        <begin position="1905"/>
        <end position="1968"/>
    </location>
</feature>
<protein>
    <submittedName>
        <fullName evidence="2">Uncharacterized protein</fullName>
    </submittedName>
</protein>
<feature type="compositionally biased region" description="Polar residues" evidence="1">
    <location>
        <begin position="1802"/>
        <end position="1811"/>
    </location>
</feature>
<feature type="region of interest" description="Disordered" evidence="1">
    <location>
        <begin position="767"/>
        <end position="790"/>
    </location>
</feature>
<evidence type="ECO:0000313" key="3">
    <source>
        <dbReference type="Proteomes" id="UP001244341"/>
    </source>
</evidence>
<feature type="region of interest" description="Disordered" evidence="1">
    <location>
        <begin position="555"/>
        <end position="589"/>
    </location>
</feature>
<feature type="compositionally biased region" description="Low complexity" evidence="1">
    <location>
        <begin position="2245"/>
        <end position="2274"/>
    </location>
</feature>
<feature type="compositionally biased region" description="Basic and acidic residues" evidence="1">
    <location>
        <begin position="1699"/>
        <end position="1708"/>
    </location>
</feature>
<evidence type="ECO:0000256" key="1">
    <source>
        <dbReference type="SAM" id="MobiDB-lite"/>
    </source>
</evidence>
<dbReference type="Pfam" id="PF05994">
    <property type="entry name" value="FragX_IP"/>
    <property type="match status" value="1"/>
</dbReference>
<name>A0ABY8U443_TETOB</name>
<feature type="region of interest" description="Disordered" evidence="1">
    <location>
        <begin position="2198"/>
        <end position="2217"/>
    </location>
</feature>
<dbReference type="Proteomes" id="UP001244341">
    <property type="component" value="Chromosome 6b"/>
</dbReference>
<feature type="region of interest" description="Disordered" evidence="1">
    <location>
        <begin position="1765"/>
        <end position="1851"/>
    </location>
</feature>
<dbReference type="EMBL" id="CP126213">
    <property type="protein sequence ID" value="WIA15231.1"/>
    <property type="molecule type" value="Genomic_DNA"/>
</dbReference>
<feature type="region of interest" description="Disordered" evidence="1">
    <location>
        <begin position="1590"/>
        <end position="1715"/>
    </location>
</feature>
<dbReference type="PANTHER" id="PTHR12195">
    <property type="entry name" value="CYTOPLASMIC FMR1-INTERACTING PROTEIN-RELATED"/>
    <property type="match status" value="1"/>
</dbReference>
<feature type="compositionally biased region" description="Low complexity" evidence="1">
    <location>
        <begin position="567"/>
        <end position="576"/>
    </location>
</feature>
<organism evidence="2 3">
    <name type="scientific">Tetradesmus obliquus</name>
    <name type="common">Green alga</name>
    <name type="synonym">Acutodesmus obliquus</name>
    <dbReference type="NCBI Taxonomy" id="3088"/>
    <lineage>
        <taxon>Eukaryota</taxon>
        <taxon>Viridiplantae</taxon>
        <taxon>Chlorophyta</taxon>
        <taxon>core chlorophytes</taxon>
        <taxon>Chlorophyceae</taxon>
        <taxon>CS clade</taxon>
        <taxon>Sphaeropleales</taxon>
        <taxon>Scenedesmaceae</taxon>
        <taxon>Tetradesmus</taxon>
    </lineage>
</organism>
<accession>A0ABY8U443</accession>
<feature type="region of interest" description="Disordered" evidence="1">
    <location>
        <begin position="1520"/>
        <end position="1573"/>
    </location>
</feature>
<feature type="region of interest" description="Disordered" evidence="1">
    <location>
        <begin position="829"/>
        <end position="857"/>
    </location>
</feature>